<reference evidence="1 2" key="1">
    <citation type="journal article" date="2019" name="Int. J. Syst. Evol. Microbiol.">
        <title>Lactobacillus salitolerans sp. nov., a novel lactic acid bacterium isolated from spent mushroom substrates.</title>
        <authorList>
            <person name="Tohno M."/>
            <person name="Tanizawa Y."/>
            <person name="Kojima Y."/>
            <person name="Sakamoto M."/>
            <person name="Nakamura Y."/>
            <person name="Ohkuma M."/>
            <person name="Kobayashi H."/>
        </authorList>
    </citation>
    <scope>NUCLEOTIDE SEQUENCE [LARGE SCALE GENOMIC DNA]</scope>
    <source>
        <strain evidence="1 2">YK43</strain>
    </source>
</reference>
<comment type="caution">
    <text evidence="1">The sequence shown here is derived from an EMBL/GenBank/DDBJ whole genome shotgun (WGS) entry which is preliminary data.</text>
</comment>
<keyword evidence="2" id="KW-1185">Reference proteome</keyword>
<organism evidence="1 2">
    <name type="scientific">Ligilactobacillus salitolerans</name>
    <dbReference type="NCBI Taxonomy" id="1808352"/>
    <lineage>
        <taxon>Bacteria</taxon>
        <taxon>Bacillati</taxon>
        <taxon>Bacillota</taxon>
        <taxon>Bacilli</taxon>
        <taxon>Lactobacillales</taxon>
        <taxon>Lactobacillaceae</taxon>
        <taxon>Ligilactobacillus</taxon>
    </lineage>
</organism>
<evidence type="ECO:0000313" key="1">
    <source>
        <dbReference type="EMBL" id="GBG95671.1"/>
    </source>
</evidence>
<protein>
    <recommendedName>
        <fullName evidence="3">Chemotaxis protein</fullName>
    </recommendedName>
</protein>
<dbReference type="OrthoDB" id="2146076at2"/>
<dbReference type="AlphaFoldDB" id="A0A401IVU1"/>
<accession>A0A401IVU1</accession>
<name>A0A401IVU1_9LACO</name>
<dbReference type="Proteomes" id="UP000286848">
    <property type="component" value="Unassembled WGS sequence"/>
</dbReference>
<sequence>MKKKANLGQYLQLISSLLETTEEMGGKLDPYFELADGVVKDQQTLDTEQYQQIQTNFAAGIEVYQQQLGRLERAEAPIMIIGPHKQLVKSYRDFVSGCQAMQDSIDYEQQNIDAAAFKKSEKEQTDAMDAINAHVGRIMQKVG</sequence>
<evidence type="ECO:0000313" key="2">
    <source>
        <dbReference type="Proteomes" id="UP000286848"/>
    </source>
</evidence>
<dbReference type="RefSeq" id="WP_124978166.1">
    <property type="nucleotide sequence ID" value="NZ_BFFP01000046.1"/>
</dbReference>
<gene>
    <name evidence="1" type="ORF">LFYK43_21300</name>
</gene>
<evidence type="ECO:0008006" key="3">
    <source>
        <dbReference type="Google" id="ProtNLM"/>
    </source>
</evidence>
<proteinExistence type="predicted"/>
<dbReference type="EMBL" id="BFFP01000046">
    <property type="protein sequence ID" value="GBG95671.1"/>
    <property type="molecule type" value="Genomic_DNA"/>
</dbReference>